<evidence type="ECO:0000313" key="2">
    <source>
        <dbReference type="EMBL" id="EEP61054.1"/>
    </source>
</evidence>
<sequence length="347" mass="36851">MKKLAVLSGAIFSVAVANAGQITVANSDIKVDGALTTGYFTSNNTGSSNHDSFKVSNFILGLSSDAKDGGIGFNVGFGTVLLPTVYDGGLVDNKAIINKSFGPIYAVLSYKPISSLILDAGLLTTNIGYELATSFTNPNITYGAVWSAQPFIYPGARITYALGDIKFYAEANKDKGYSDGSTLLPTSGAYAVGSLGTLYGVNYAISYYDYTAYKNLVDIVLSKSINDNLDVGINFDYQWLDSTAKVSGHDSKGYGIAGYIIPKSGNFSLPVRIEYVNGGSKGKESGIYSSASKAWTITATPTFRPTKNTYVKTEVSYVDSDNKIFKDSSGNPKDTKVSAAAELGFLF</sequence>
<dbReference type="Proteomes" id="UP000005540">
    <property type="component" value="Unassembled WGS sequence"/>
</dbReference>
<dbReference type="InterPro" id="IPR011486">
    <property type="entry name" value="BBP2"/>
</dbReference>
<organism evidence="2 3">
    <name type="scientific">Sulfurihydrogenibium yellowstonense SS-5</name>
    <dbReference type="NCBI Taxonomy" id="432331"/>
    <lineage>
        <taxon>Bacteria</taxon>
        <taxon>Pseudomonadati</taxon>
        <taxon>Aquificota</taxon>
        <taxon>Aquificia</taxon>
        <taxon>Aquificales</taxon>
        <taxon>Hydrogenothermaceae</taxon>
        <taxon>Sulfurihydrogenibium</taxon>
    </lineage>
</organism>
<feature type="chain" id="PRO_5002936027" description="Porin" evidence="1">
    <location>
        <begin position="20"/>
        <end position="347"/>
    </location>
</feature>
<keyword evidence="3" id="KW-1185">Reference proteome</keyword>
<keyword evidence="1" id="KW-0732">Signal</keyword>
<reference evidence="2 3" key="1">
    <citation type="submission" date="2009-04" db="EMBL/GenBank/DDBJ databases">
        <authorList>
            <person name="Reysenbach A.-L."/>
            <person name="Heidelberg J.F."/>
            <person name="Nelson W.C."/>
        </authorList>
    </citation>
    <scope>NUCLEOTIDE SEQUENCE [LARGE SCALE GENOMIC DNA]</scope>
    <source>
        <strain evidence="2 3">SS-5</strain>
    </source>
</reference>
<dbReference type="AlphaFoldDB" id="C4FIN9"/>
<name>C4FIN9_9AQUI</name>
<accession>C4FIN9</accession>
<evidence type="ECO:0008006" key="4">
    <source>
        <dbReference type="Google" id="ProtNLM"/>
    </source>
</evidence>
<dbReference type="RefSeq" id="WP_007545980.1">
    <property type="nucleotide sequence ID" value="NZ_ABZS01000028.1"/>
</dbReference>
<dbReference type="EMBL" id="ABZS01000028">
    <property type="protein sequence ID" value="EEP61054.1"/>
    <property type="molecule type" value="Genomic_DNA"/>
</dbReference>
<dbReference type="Pfam" id="PF07642">
    <property type="entry name" value="BBP2"/>
    <property type="match status" value="1"/>
</dbReference>
<comment type="caution">
    <text evidence="2">The sequence shown here is derived from an EMBL/GenBank/DDBJ whole genome shotgun (WGS) entry which is preliminary data.</text>
</comment>
<feature type="signal peptide" evidence="1">
    <location>
        <begin position="1"/>
        <end position="19"/>
    </location>
</feature>
<dbReference type="OrthoDB" id="11258at2"/>
<protein>
    <recommendedName>
        <fullName evidence="4">Porin</fullName>
    </recommendedName>
</protein>
<gene>
    <name evidence="2" type="ORF">SULYE_0429</name>
</gene>
<evidence type="ECO:0000313" key="3">
    <source>
        <dbReference type="Proteomes" id="UP000005540"/>
    </source>
</evidence>
<evidence type="ECO:0000256" key="1">
    <source>
        <dbReference type="SAM" id="SignalP"/>
    </source>
</evidence>
<proteinExistence type="predicted"/>